<evidence type="ECO:0000313" key="2">
    <source>
        <dbReference type="Proteomes" id="UP000015530"/>
    </source>
</evidence>
<accession>T0KBS9</accession>
<protein>
    <submittedName>
        <fullName evidence="1">Uncharacterized protein</fullName>
    </submittedName>
</protein>
<gene>
    <name evidence="1" type="ORF">CGLO_07501</name>
</gene>
<organism evidence="1 2">
    <name type="scientific">Colletotrichum gloeosporioides (strain Cg-14)</name>
    <name type="common">Anthracnose fungus</name>
    <name type="synonym">Glomerella cingulata</name>
    <dbReference type="NCBI Taxonomy" id="1237896"/>
    <lineage>
        <taxon>Eukaryota</taxon>
        <taxon>Fungi</taxon>
        <taxon>Dikarya</taxon>
        <taxon>Ascomycota</taxon>
        <taxon>Pezizomycotina</taxon>
        <taxon>Sordariomycetes</taxon>
        <taxon>Hypocreomycetidae</taxon>
        <taxon>Glomerellales</taxon>
        <taxon>Glomerellaceae</taxon>
        <taxon>Colletotrichum</taxon>
        <taxon>Colletotrichum gloeosporioides species complex</taxon>
    </lineage>
</organism>
<proteinExistence type="predicted"/>
<dbReference type="Proteomes" id="UP000015530">
    <property type="component" value="Unassembled WGS sequence"/>
</dbReference>
<dbReference type="AlphaFoldDB" id="T0KBS9"/>
<name>T0KBS9_COLGC</name>
<dbReference type="EMBL" id="AMYD01001503">
    <property type="protein sequence ID" value="EQB52852.1"/>
    <property type="molecule type" value="Genomic_DNA"/>
</dbReference>
<reference evidence="2" key="1">
    <citation type="journal article" date="2013" name="Mol. Plant Microbe Interact.">
        <title>Global aspects of pacC regulation of pathogenicity genes in Colletotrichum gloeosporioides as revealed by transcriptome analysis.</title>
        <authorList>
            <person name="Alkan N."/>
            <person name="Meng X."/>
            <person name="Friedlander G."/>
            <person name="Reuveni E."/>
            <person name="Sukno S."/>
            <person name="Sherman A."/>
            <person name="Thon M."/>
            <person name="Fluhr R."/>
            <person name="Prusky D."/>
        </authorList>
    </citation>
    <scope>NUCLEOTIDE SEQUENCE [LARGE SCALE GENOMIC DNA]</scope>
    <source>
        <strain evidence="2">Cg-14</strain>
    </source>
</reference>
<comment type="caution">
    <text evidence="1">The sequence shown here is derived from an EMBL/GenBank/DDBJ whole genome shotgun (WGS) entry which is preliminary data.</text>
</comment>
<sequence>MAVRKLPASQLWDILFSRQTKTQGLAACPNTSQNEGHRGFKVQGPPSITWISDSWATVRLA</sequence>
<dbReference type="HOGENOM" id="CLU_2922486_0_0_1"/>
<evidence type="ECO:0000313" key="1">
    <source>
        <dbReference type="EMBL" id="EQB52852.1"/>
    </source>
</evidence>